<dbReference type="GO" id="GO:0015031">
    <property type="term" value="P:protein transport"/>
    <property type="evidence" value="ECO:0007669"/>
    <property type="project" value="UniProtKB-KW"/>
</dbReference>
<feature type="transmembrane region" description="Helical" evidence="10">
    <location>
        <begin position="6"/>
        <end position="23"/>
    </location>
</feature>
<dbReference type="PRINTS" id="PR01853">
    <property type="entry name" value="YAJCTRNLCASE"/>
</dbReference>
<sequence length="89" mass="9849">MGLLGSILPLILILVVLYFLIILPQQRRQKKHQEMIASLKRGDRVVLSSGILGVITNVKDNTFIVKIAENTEIEVEKSAIAYKIGTSTS</sequence>
<comment type="similarity">
    <text evidence="2">Belongs to the YajC family.</text>
</comment>
<name>A0A7V3UZM0_UNCW3</name>
<dbReference type="PANTHER" id="PTHR33909">
    <property type="entry name" value="SEC TRANSLOCON ACCESSORY COMPLEX SUBUNIT YAJC"/>
    <property type="match status" value="1"/>
</dbReference>
<keyword evidence="3" id="KW-0813">Transport</keyword>
<dbReference type="GO" id="GO:0005886">
    <property type="term" value="C:plasma membrane"/>
    <property type="evidence" value="ECO:0007669"/>
    <property type="project" value="UniProtKB-SubCell"/>
</dbReference>
<comment type="subcellular location">
    <subcellularLocation>
        <location evidence="1">Cell membrane</location>
        <topology evidence="1">Single-pass membrane protein</topology>
    </subcellularLocation>
</comment>
<keyword evidence="9 10" id="KW-0472">Membrane</keyword>
<dbReference type="NCBIfam" id="TIGR00739">
    <property type="entry name" value="yajC"/>
    <property type="match status" value="1"/>
</dbReference>
<evidence type="ECO:0000256" key="10">
    <source>
        <dbReference type="SAM" id="Phobius"/>
    </source>
</evidence>
<comment type="caution">
    <text evidence="11">The sequence shown here is derived from an EMBL/GenBank/DDBJ whole genome shotgun (WGS) entry which is preliminary data.</text>
</comment>
<evidence type="ECO:0000313" key="11">
    <source>
        <dbReference type="EMBL" id="HGD12781.1"/>
    </source>
</evidence>
<dbReference type="EMBL" id="DTMZ01000034">
    <property type="protein sequence ID" value="HGD12781.1"/>
    <property type="molecule type" value="Genomic_DNA"/>
</dbReference>
<dbReference type="Pfam" id="PF02699">
    <property type="entry name" value="YajC"/>
    <property type="match status" value="1"/>
</dbReference>
<keyword evidence="7 10" id="KW-1133">Transmembrane helix</keyword>
<keyword evidence="5 10" id="KW-0812">Transmembrane</keyword>
<protein>
    <submittedName>
        <fullName evidence="11">Preprotein translocase subunit YajC</fullName>
    </submittedName>
</protein>
<evidence type="ECO:0000256" key="1">
    <source>
        <dbReference type="ARBA" id="ARBA00004162"/>
    </source>
</evidence>
<keyword evidence="6" id="KW-0653">Protein transport</keyword>
<accession>A0A7V3UZM0</accession>
<dbReference type="PANTHER" id="PTHR33909:SF1">
    <property type="entry name" value="SEC TRANSLOCON ACCESSORY COMPLEX SUBUNIT YAJC"/>
    <property type="match status" value="1"/>
</dbReference>
<evidence type="ECO:0000256" key="9">
    <source>
        <dbReference type="ARBA" id="ARBA00023136"/>
    </source>
</evidence>
<evidence type="ECO:0000256" key="3">
    <source>
        <dbReference type="ARBA" id="ARBA00022448"/>
    </source>
</evidence>
<evidence type="ECO:0000256" key="4">
    <source>
        <dbReference type="ARBA" id="ARBA00022475"/>
    </source>
</evidence>
<evidence type="ECO:0000256" key="2">
    <source>
        <dbReference type="ARBA" id="ARBA00006742"/>
    </source>
</evidence>
<proteinExistence type="inferred from homology"/>
<organism evidence="11">
    <name type="scientific">candidate division WOR-3 bacterium</name>
    <dbReference type="NCBI Taxonomy" id="2052148"/>
    <lineage>
        <taxon>Bacteria</taxon>
        <taxon>Bacteria division WOR-3</taxon>
    </lineage>
</organism>
<keyword evidence="4" id="KW-1003">Cell membrane</keyword>
<dbReference type="SMART" id="SM01323">
    <property type="entry name" value="YajC"/>
    <property type="match status" value="1"/>
</dbReference>
<evidence type="ECO:0000256" key="6">
    <source>
        <dbReference type="ARBA" id="ARBA00022927"/>
    </source>
</evidence>
<dbReference type="InterPro" id="IPR003849">
    <property type="entry name" value="Preprotein_translocase_YajC"/>
</dbReference>
<reference evidence="11" key="1">
    <citation type="journal article" date="2020" name="mSystems">
        <title>Genome- and Community-Level Interaction Insights into Carbon Utilization and Element Cycling Functions of Hydrothermarchaeota in Hydrothermal Sediment.</title>
        <authorList>
            <person name="Zhou Z."/>
            <person name="Liu Y."/>
            <person name="Xu W."/>
            <person name="Pan J."/>
            <person name="Luo Z.H."/>
            <person name="Li M."/>
        </authorList>
    </citation>
    <scope>NUCLEOTIDE SEQUENCE [LARGE SCALE GENOMIC DNA]</scope>
    <source>
        <strain evidence="11">SpSt-914</strain>
    </source>
</reference>
<evidence type="ECO:0000256" key="7">
    <source>
        <dbReference type="ARBA" id="ARBA00022989"/>
    </source>
</evidence>
<keyword evidence="8" id="KW-0811">Translocation</keyword>
<evidence type="ECO:0000256" key="5">
    <source>
        <dbReference type="ARBA" id="ARBA00022692"/>
    </source>
</evidence>
<evidence type="ECO:0000256" key="8">
    <source>
        <dbReference type="ARBA" id="ARBA00023010"/>
    </source>
</evidence>
<dbReference type="AlphaFoldDB" id="A0A7V3UZM0"/>
<gene>
    <name evidence="11" type="primary">yajC</name>
    <name evidence="11" type="ORF">ENX16_01665</name>
</gene>